<dbReference type="GO" id="GO:0003677">
    <property type="term" value="F:DNA binding"/>
    <property type="evidence" value="ECO:0007669"/>
    <property type="project" value="UniProtKB-KW"/>
</dbReference>
<name>A0ABS4KNL9_9CLOT</name>
<organism evidence="2 3">
    <name type="scientific">Clostridium algifaecis</name>
    <dbReference type="NCBI Taxonomy" id="1472040"/>
    <lineage>
        <taxon>Bacteria</taxon>
        <taxon>Bacillati</taxon>
        <taxon>Bacillota</taxon>
        <taxon>Clostridia</taxon>
        <taxon>Eubacteriales</taxon>
        <taxon>Clostridiaceae</taxon>
        <taxon>Clostridium</taxon>
    </lineage>
</organism>
<reference evidence="2 3" key="1">
    <citation type="submission" date="2021-03" db="EMBL/GenBank/DDBJ databases">
        <title>Genomic Encyclopedia of Type Strains, Phase IV (KMG-IV): sequencing the most valuable type-strain genomes for metagenomic binning, comparative biology and taxonomic classification.</title>
        <authorList>
            <person name="Goeker M."/>
        </authorList>
    </citation>
    <scope>NUCLEOTIDE SEQUENCE [LARGE SCALE GENOMIC DNA]</scope>
    <source>
        <strain evidence="2 3">DSM 28783</strain>
    </source>
</reference>
<feature type="transmembrane region" description="Helical" evidence="1">
    <location>
        <begin position="12"/>
        <end position="30"/>
    </location>
</feature>
<keyword evidence="1" id="KW-0472">Membrane</keyword>
<gene>
    <name evidence="2" type="ORF">J2Z42_000297</name>
</gene>
<accession>A0ABS4KNL9</accession>
<proteinExistence type="predicted"/>
<dbReference type="EMBL" id="JAGGLM010000001">
    <property type="protein sequence ID" value="MBP2031632.1"/>
    <property type="molecule type" value="Genomic_DNA"/>
</dbReference>
<keyword evidence="1" id="KW-1133">Transmembrane helix</keyword>
<keyword evidence="2" id="KW-0238">DNA-binding</keyword>
<sequence>MKKNTREKMTKLFVTLVVIMFVISLIPLLGR</sequence>
<evidence type="ECO:0000313" key="2">
    <source>
        <dbReference type="EMBL" id="MBP2031632.1"/>
    </source>
</evidence>
<protein>
    <submittedName>
        <fullName evidence="2">DNA-binding transcriptional regulator of glucitol operon</fullName>
    </submittedName>
</protein>
<keyword evidence="1" id="KW-0812">Transmembrane</keyword>
<evidence type="ECO:0000256" key="1">
    <source>
        <dbReference type="SAM" id="Phobius"/>
    </source>
</evidence>
<keyword evidence="3" id="KW-1185">Reference proteome</keyword>
<comment type="caution">
    <text evidence="2">The sequence shown here is derived from an EMBL/GenBank/DDBJ whole genome shotgun (WGS) entry which is preliminary data.</text>
</comment>
<dbReference type="Proteomes" id="UP001519307">
    <property type="component" value="Unassembled WGS sequence"/>
</dbReference>
<evidence type="ECO:0000313" key="3">
    <source>
        <dbReference type="Proteomes" id="UP001519307"/>
    </source>
</evidence>